<proteinExistence type="inferred from homology"/>
<evidence type="ECO:0000313" key="7">
    <source>
        <dbReference type="EMBL" id="TCO76826.1"/>
    </source>
</evidence>
<dbReference type="GO" id="GO:0005829">
    <property type="term" value="C:cytosol"/>
    <property type="evidence" value="ECO:0007669"/>
    <property type="project" value="TreeGrafter"/>
</dbReference>
<name>A0A4R2KZK4_9GAMM</name>
<evidence type="ECO:0000313" key="8">
    <source>
        <dbReference type="Proteomes" id="UP000294980"/>
    </source>
</evidence>
<accession>A0A4R2KZK4</accession>
<dbReference type="CDD" id="cd00085">
    <property type="entry name" value="HNHc"/>
    <property type="match status" value="1"/>
</dbReference>
<evidence type="ECO:0000256" key="1">
    <source>
        <dbReference type="ARBA" id="ARBA00022722"/>
    </source>
</evidence>
<evidence type="ECO:0000256" key="3">
    <source>
        <dbReference type="ARBA" id="ARBA00038412"/>
    </source>
</evidence>
<keyword evidence="2" id="KW-0378">Hydrolase</keyword>
<dbReference type="GO" id="GO:0016787">
    <property type="term" value="F:hydrolase activity"/>
    <property type="evidence" value="ECO:0007669"/>
    <property type="project" value="UniProtKB-KW"/>
</dbReference>
<gene>
    <name evidence="7" type="ORF">EV688_104282</name>
</gene>
<reference evidence="7 8" key="1">
    <citation type="submission" date="2019-03" db="EMBL/GenBank/DDBJ databases">
        <title>Genomic Encyclopedia of Type Strains, Phase IV (KMG-IV): sequencing the most valuable type-strain genomes for metagenomic binning, comparative biology and taxonomic classification.</title>
        <authorList>
            <person name="Goeker M."/>
        </authorList>
    </citation>
    <scope>NUCLEOTIDE SEQUENCE [LARGE SCALE GENOMIC DNA]</scope>
    <source>
        <strain evidence="7 8">DSM 23344</strain>
    </source>
</reference>
<keyword evidence="1" id="KW-0540">Nuclease</keyword>
<comment type="caution">
    <text evidence="7">The sequence shown here is derived from an EMBL/GenBank/DDBJ whole genome shotgun (WGS) entry which is preliminary data.</text>
</comment>
<evidence type="ECO:0000256" key="4">
    <source>
        <dbReference type="ARBA" id="ARBA00040194"/>
    </source>
</evidence>
<dbReference type="GO" id="GO:0004519">
    <property type="term" value="F:endonuclease activity"/>
    <property type="evidence" value="ECO:0007669"/>
    <property type="project" value="UniProtKB-KW"/>
</dbReference>
<comment type="similarity">
    <text evidence="3">Belongs to the HNH nuclease family.</text>
</comment>
<feature type="region of interest" description="Disordered" evidence="5">
    <location>
        <begin position="33"/>
        <end position="53"/>
    </location>
</feature>
<evidence type="ECO:0000259" key="6">
    <source>
        <dbReference type="SMART" id="SM00507"/>
    </source>
</evidence>
<dbReference type="InterPro" id="IPR003615">
    <property type="entry name" value="HNH_nuc"/>
</dbReference>
<dbReference type="Proteomes" id="UP000294980">
    <property type="component" value="Unassembled WGS sequence"/>
</dbReference>
<dbReference type="Pfam" id="PF01844">
    <property type="entry name" value="HNH"/>
    <property type="match status" value="1"/>
</dbReference>
<dbReference type="GO" id="GO:0008270">
    <property type="term" value="F:zinc ion binding"/>
    <property type="evidence" value="ECO:0007669"/>
    <property type="project" value="InterPro"/>
</dbReference>
<dbReference type="Gene3D" id="1.10.30.50">
    <property type="match status" value="1"/>
</dbReference>
<protein>
    <recommendedName>
        <fullName evidence="4">Putative HNH nuclease YajD</fullName>
    </recommendedName>
</protein>
<feature type="compositionally biased region" description="Basic and acidic residues" evidence="5">
    <location>
        <begin position="43"/>
        <end position="53"/>
    </location>
</feature>
<dbReference type="PANTHER" id="PTHR41286:SF1">
    <property type="entry name" value="HNH NUCLEASE YAJD-RELATED"/>
    <property type="match status" value="1"/>
</dbReference>
<keyword evidence="8" id="KW-1185">Reference proteome</keyword>
<dbReference type="GO" id="GO:0003676">
    <property type="term" value="F:nucleic acid binding"/>
    <property type="evidence" value="ECO:0007669"/>
    <property type="project" value="InterPro"/>
</dbReference>
<dbReference type="PANTHER" id="PTHR41286">
    <property type="entry name" value="HNH NUCLEASE YAJD-RELATED"/>
    <property type="match status" value="1"/>
</dbReference>
<dbReference type="EMBL" id="SLWX01000004">
    <property type="protein sequence ID" value="TCO76826.1"/>
    <property type="molecule type" value="Genomic_DNA"/>
</dbReference>
<keyword evidence="7" id="KW-0255">Endonuclease</keyword>
<evidence type="ECO:0000256" key="2">
    <source>
        <dbReference type="ARBA" id="ARBA00022801"/>
    </source>
</evidence>
<dbReference type="NCBIfam" id="NF008448">
    <property type="entry name" value="PRK11295.1"/>
    <property type="match status" value="1"/>
</dbReference>
<dbReference type="SMART" id="SM00507">
    <property type="entry name" value="HNHc"/>
    <property type="match status" value="1"/>
</dbReference>
<dbReference type="AlphaFoldDB" id="A0A4R2KZK4"/>
<dbReference type="InterPro" id="IPR002711">
    <property type="entry name" value="HNH"/>
</dbReference>
<evidence type="ECO:0000256" key="5">
    <source>
        <dbReference type="SAM" id="MobiDB-lite"/>
    </source>
</evidence>
<feature type="domain" description="HNH nuclease" evidence="6">
    <location>
        <begin position="68"/>
        <end position="123"/>
    </location>
</feature>
<organism evidence="7 8">
    <name type="scientific">Chromatocurvus halotolerans</name>
    <dbReference type="NCBI Taxonomy" id="1132028"/>
    <lineage>
        <taxon>Bacteria</taxon>
        <taxon>Pseudomonadati</taxon>
        <taxon>Pseudomonadota</taxon>
        <taxon>Gammaproteobacteria</taxon>
        <taxon>Cellvibrionales</taxon>
        <taxon>Halieaceae</taxon>
        <taxon>Chromatocurvus</taxon>
    </lineage>
</organism>
<sequence>MAISSVFYLRRFCWRVMARDVVMTGISQPARVGKDNGNAMSEQKPRSSHFEKVRAEQLEYNARRESGYRERALRLYPWICGRCAREFDRRNLSELTVHHVDHNHDNNPGDGSNWELLCIYCHDEEHSKFESYVRYGSTTAKKAKTATHNPFTGLKARMEDKDRK</sequence>